<name>A0A812V768_9DINO</name>
<evidence type="ECO:0000313" key="2">
    <source>
        <dbReference type="Proteomes" id="UP000604046"/>
    </source>
</evidence>
<evidence type="ECO:0000313" key="1">
    <source>
        <dbReference type="EMBL" id="CAE7600919.1"/>
    </source>
</evidence>
<comment type="caution">
    <text evidence="1">The sequence shown here is derived from an EMBL/GenBank/DDBJ whole genome shotgun (WGS) entry which is preliminary data.</text>
</comment>
<dbReference type="Proteomes" id="UP000604046">
    <property type="component" value="Unassembled WGS sequence"/>
</dbReference>
<protein>
    <submittedName>
        <fullName evidence="1">TRANK1 protein</fullName>
    </submittedName>
</protein>
<keyword evidence="2" id="KW-1185">Reference proteome</keyword>
<proteinExistence type="predicted"/>
<accession>A0A812V768</accession>
<gene>
    <name evidence="1" type="primary">TRANK1</name>
    <name evidence="1" type="ORF">SNAT2548_LOCUS34179</name>
</gene>
<dbReference type="InterPro" id="IPR027417">
    <property type="entry name" value="P-loop_NTPase"/>
</dbReference>
<sequence>MSCDTTIDVHLAFELWPIRSLDFYSVGFLMLQITFRRQLVCIPARCLVYCGPIEPRPQETDDEVKARVRPLVLETSRPAVAIAGSGSLQLGWAIDASSTAILVPADATREQLRADGCQATILTVAEAKGLEFDLVIAVQLLGKSSHQWAIGSLADDSSEGSQLAMFAASSQDGDMFLQHSNTCYQMIPAIHEFKVLFTALTRAKFGCAILEVDAGRSAWKPLLSLWCKEGAVEHIASMADYVRRVASGEKNTHDLALDFPEASPVADSSSSADAGGDVSLPEYVAWSEAELECRKGRDHRQPRVLLRAELARIGDVDFQLNLGFCAAPDFVWQRPVTRSTAASSAAPPTRDVRSTSPCLESNEVLTGADVPALITFMRQHFQHKVLEDLRIPLQEQQGQALQLLMHALDSPLDRTEIFKEALQVARRGLLLADMVLQVQLRNGGRRLPDNSGVPWSPVDSSAFPEQWRMQAVILQEASRPQRSPLCKLRKIMLWVSIFSFLADTTFMYGHVSLVAERVVEHASARYALQQVLVRSKAGYKLATAVPKVYLGMCRSELEEWARLMSLKAKREQWQEWHLHWHACADVIYCSARAALAVNGLVHCSSLQNQTILGQPPQPEIEERRQRLPRWKCFVLKLLTRAALLSFSRRARPPLVHLQPLRAELRKPLWQMSPSDFRLLTQRADHVLEAAEAVLQRQLRQAHQRYTQCSEAGRAFLFADDTFHATQALSEAMAAVQEILSLSREYPVLLRPNGLLKSDIEALQRTVHATSHVSLATGPGCMGLFRSAALCWIYLATGTGRDVSAVESWHQAEKALAETSDAFGAAVCAAQAR</sequence>
<dbReference type="OrthoDB" id="3156807at2759"/>
<organism evidence="1 2">
    <name type="scientific">Symbiodinium natans</name>
    <dbReference type="NCBI Taxonomy" id="878477"/>
    <lineage>
        <taxon>Eukaryota</taxon>
        <taxon>Sar</taxon>
        <taxon>Alveolata</taxon>
        <taxon>Dinophyceae</taxon>
        <taxon>Suessiales</taxon>
        <taxon>Symbiodiniaceae</taxon>
        <taxon>Symbiodinium</taxon>
    </lineage>
</organism>
<dbReference type="AlphaFoldDB" id="A0A812V768"/>
<dbReference type="EMBL" id="CAJNDS010002797">
    <property type="protein sequence ID" value="CAE7600919.1"/>
    <property type="molecule type" value="Genomic_DNA"/>
</dbReference>
<dbReference type="Gene3D" id="3.40.50.300">
    <property type="entry name" value="P-loop containing nucleotide triphosphate hydrolases"/>
    <property type="match status" value="1"/>
</dbReference>
<reference evidence="1" key="1">
    <citation type="submission" date="2021-02" db="EMBL/GenBank/DDBJ databases">
        <authorList>
            <person name="Dougan E. K."/>
            <person name="Rhodes N."/>
            <person name="Thang M."/>
            <person name="Chan C."/>
        </authorList>
    </citation>
    <scope>NUCLEOTIDE SEQUENCE</scope>
</reference>